<evidence type="ECO:0000256" key="4">
    <source>
        <dbReference type="ARBA" id="ARBA00022842"/>
    </source>
</evidence>
<reference evidence="7" key="1">
    <citation type="journal article" date="2014" name="Front. Microbiol.">
        <title>High frequency of phylogenetically diverse reductive dehalogenase-homologous genes in deep subseafloor sedimentary metagenomes.</title>
        <authorList>
            <person name="Kawai M."/>
            <person name="Futagami T."/>
            <person name="Toyoda A."/>
            <person name="Takaki Y."/>
            <person name="Nishi S."/>
            <person name="Hori S."/>
            <person name="Arai W."/>
            <person name="Tsubouchi T."/>
            <person name="Morono Y."/>
            <person name="Uchiyama I."/>
            <person name="Ito T."/>
            <person name="Fujiyama A."/>
            <person name="Inagaki F."/>
            <person name="Takami H."/>
        </authorList>
    </citation>
    <scope>NUCLEOTIDE SEQUENCE</scope>
    <source>
        <strain evidence="7">Expedition CK06-06</strain>
    </source>
</reference>
<name>X1JS96_9ZZZZ</name>
<evidence type="ECO:0000256" key="2">
    <source>
        <dbReference type="ARBA" id="ARBA00022553"/>
    </source>
</evidence>
<feature type="non-terminal residue" evidence="7">
    <location>
        <position position="83"/>
    </location>
</feature>
<keyword evidence="2" id="KW-0597">Phosphoprotein</keyword>
<dbReference type="GO" id="GO:0046872">
    <property type="term" value="F:metal ion binding"/>
    <property type="evidence" value="ECO:0007669"/>
    <property type="project" value="UniProtKB-KW"/>
</dbReference>
<evidence type="ECO:0000259" key="6">
    <source>
        <dbReference type="Pfam" id="PF00408"/>
    </source>
</evidence>
<dbReference type="AlphaFoldDB" id="X1JS96"/>
<evidence type="ECO:0000256" key="1">
    <source>
        <dbReference type="ARBA" id="ARBA00001946"/>
    </source>
</evidence>
<dbReference type="PANTHER" id="PTHR43771">
    <property type="entry name" value="PHOSPHOMANNOMUTASE"/>
    <property type="match status" value="1"/>
</dbReference>
<gene>
    <name evidence="7" type="ORF">S03H2_55177</name>
</gene>
<dbReference type="SUPFAM" id="SSF55957">
    <property type="entry name" value="Phosphoglucomutase, C-terminal domain"/>
    <property type="match status" value="1"/>
</dbReference>
<protein>
    <recommendedName>
        <fullName evidence="6">Alpha-D-phosphohexomutase C-terminal domain-containing protein</fullName>
    </recommendedName>
</protein>
<dbReference type="Gene3D" id="3.30.310.50">
    <property type="entry name" value="Alpha-D-phosphohexomutase, C-terminal domain"/>
    <property type="match status" value="1"/>
</dbReference>
<organism evidence="7">
    <name type="scientific">marine sediment metagenome</name>
    <dbReference type="NCBI Taxonomy" id="412755"/>
    <lineage>
        <taxon>unclassified sequences</taxon>
        <taxon>metagenomes</taxon>
        <taxon>ecological metagenomes</taxon>
    </lineage>
</organism>
<evidence type="ECO:0000256" key="5">
    <source>
        <dbReference type="ARBA" id="ARBA00023235"/>
    </source>
</evidence>
<comment type="cofactor">
    <cofactor evidence="1">
        <name>Mg(2+)</name>
        <dbReference type="ChEBI" id="CHEBI:18420"/>
    </cofactor>
</comment>
<evidence type="ECO:0000313" key="7">
    <source>
        <dbReference type="EMBL" id="GAH72673.1"/>
    </source>
</evidence>
<dbReference type="GO" id="GO:0016868">
    <property type="term" value="F:intramolecular phosphotransferase activity"/>
    <property type="evidence" value="ECO:0007669"/>
    <property type="project" value="InterPro"/>
</dbReference>
<accession>X1JS96</accession>
<keyword evidence="3" id="KW-0479">Metal-binding</keyword>
<dbReference type="PANTHER" id="PTHR43771:SF2">
    <property type="entry name" value="PHOSPHOMANNOMUTASE_PHOSPHOGLUCOMUTASE"/>
    <property type="match status" value="1"/>
</dbReference>
<proteinExistence type="predicted"/>
<sequence length="83" mass="9636">MTSPEIQAHCPDEVKYTVVENLVDEFKRDFGDRVIDINGARVVFDDGWGLVRASSNLPELVIIFEAKTEERLKEIRELFRKKI</sequence>
<keyword evidence="5" id="KW-0413">Isomerase</keyword>
<feature type="domain" description="Alpha-D-phosphohexomutase C-terminal" evidence="6">
    <location>
        <begin position="7"/>
        <end position="81"/>
    </location>
</feature>
<keyword evidence="4" id="KW-0460">Magnesium</keyword>
<dbReference type="InterPro" id="IPR005843">
    <property type="entry name" value="A-D-PHexomutase_C"/>
</dbReference>
<dbReference type="InterPro" id="IPR036900">
    <property type="entry name" value="A-D-PHexomutase_C_sf"/>
</dbReference>
<dbReference type="EMBL" id="BARU01035230">
    <property type="protein sequence ID" value="GAH72673.1"/>
    <property type="molecule type" value="Genomic_DNA"/>
</dbReference>
<dbReference type="Pfam" id="PF00408">
    <property type="entry name" value="PGM_PMM_IV"/>
    <property type="match status" value="1"/>
</dbReference>
<comment type="caution">
    <text evidence="7">The sequence shown here is derived from an EMBL/GenBank/DDBJ whole genome shotgun (WGS) entry which is preliminary data.</text>
</comment>
<evidence type="ECO:0000256" key="3">
    <source>
        <dbReference type="ARBA" id="ARBA00022723"/>
    </source>
</evidence>